<dbReference type="Gene3D" id="1.10.3210.10">
    <property type="entry name" value="Hypothetical protein af1432"/>
    <property type="match status" value="1"/>
</dbReference>
<name>X0XLF2_9ZZZZ</name>
<evidence type="ECO:0000256" key="1">
    <source>
        <dbReference type="ARBA" id="ARBA00022801"/>
    </source>
</evidence>
<evidence type="ECO:0000313" key="3">
    <source>
        <dbReference type="EMBL" id="GAG25811.1"/>
    </source>
</evidence>
<dbReference type="EMBL" id="BARS01030793">
    <property type="protein sequence ID" value="GAG25811.1"/>
    <property type="molecule type" value="Genomic_DNA"/>
</dbReference>
<dbReference type="InterPro" id="IPR026875">
    <property type="entry name" value="PHydrolase_assoc_dom"/>
</dbReference>
<gene>
    <name evidence="3" type="ORF">S01H1_47984</name>
</gene>
<dbReference type="SUPFAM" id="SSF109604">
    <property type="entry name" value="HD-domain/PDEase-like"/>
    <property type="match status" value="1"/>
</dbReference>
<feature type="non-terminal residue" evidence="3">
    <location>
        <position position="1"/>
    </location>
</feature>
<reference evidence="3" key="1">
    <citation type="journal article" date="2014" name="Front. Microbiol.">
        <title>High frequency of phylogenetically diverse reductive dehalogenase-homologous genes in deep subseafloor sedimentary metagenomes.</title>
        <authorList>
            <person name="Kawai M."/>
            <person name="Futagami T."/>
            <person name="Toyoda A."/>
            <person name="Takaki Y."/>
            <person name="Nishi S."/>
            <person name="Hori S."/>
            <person name="Arai W."/>
            <person name="Tsubouchi T."/>
            <person name="Morono Y."/>
            <person name="Uchiyama I."/>
            <person name="Ito T."/>
            <person name="Fujiyama A."/>
            <person name="Inagaki F."/>
            <person name="Takami H."/>
        </authorList>
    </citation>
    <scope>NUCLEOTIDE SEQUENCE</scope>
    <source>
        <strain evidence="3">Expedition CK06-06</strain>
    </source>
</reference>
<organism evidence="3">
    <name type="scientific">marine sediment metagenome</name>
    <dbReference type="NCBI Taxonomy" id="412755"/>
    <lineage>
        <taxon>unclassified sequences</taxon>
        <taxon>metagenomes</taxon>
        <taxon>ecological metagenomes</taxon>
    </lineage>
</organism>
<dbReference type="GO" id="GO:0016787">
    <property type="term" value="F:hydrolase activity"/>
    <property type="evidence" value="ECO:0007669"/>
    <property type="project" value="UniProtKB-KW"/>
</dbReference>
<evidence type="ECO:0000259" key="2">
    <source>
        <dbReference type="Pfam" id="PF13286"/>
    </source>
</evidence>
<sequence length="79" mass="9290">FLYEKVYFNPSSKVELQKTEKILTDLYAYVLENPGEYLKPYPEGDSLENRAGDFIAGMTDLFALRLYEKIFFPRSWPVL</sequence>
<accession>X0XLF2</accession>
<proteinExistence type="predicted"/>
<comment type="caution">
    <text evidence="3">The sequence shown here is derived from an EMBL/GenBank/DDBJ whole genome shotgun (WGS) entry which is preliminary data.</text>
</comment>
<feature type="domain" description="Phosphohydrolase-associated" evidence="2">
    <location>
        <begin position="1"/>
        <end position="69"/>
    </location>
</feature>
<dbReference type="AlphaFoldDB" id="X0XLF2"/>
<protein>
    <recommendedName>
        <fullName evidence="2">Phosphohydrolase-associated domain-containing protein</fullName>
    </recommendedName>
</protein>
<dbReference type="Pfam" id="PF13286">
    <property type="entry name" value="HD_assoc"/>
    <property type="match status" value="1"/>
</dbReference>
<keyword evidence="1" id="KW-0378">Hydrolase</keyword>